<sequence>MAGVTLPEGAKPIPNAATALKLAFNILSTSQRSQSPRIPFSTFQFLYQYLALVDGNISPVLIHRSLRYLQQEIIGLDGLIKLSDFMNNPRVTL</sequence>
<reference evidence="1" key="1">
    <citation type="journal article" date="2022" name="bioRxiv">
        <title>Sequencing and chromosome-scale assembly of the giantPleurodeles waltlgenome.</title>
        <authorList>
            <person name="Brown T."/>
            <person name="Elewa A."/>
            <person name="Iarovenko S."/>
            <person name="Subramanian E."/>
            <person name="Araus A.J."/>
            <person name="Petzold A."/>
            <person name="Susuki M."/>
            <person name="Suzuki K.-i.T."/>
            <person name="Hayashi T."/>
            <person name="Toyoda A."/>
            <person name="Oliveira C."/>
            <person name="Osipova E."/>
            <person name="Leigh N.D."/>
            <person name="Simon A."/>
            <person name="Yun M.H."/>
        </authorList>
    </citation>
    <scope>NUCLEOTIDE SEQUENCE</scope>
    <source>
        <strain evidence="1">20211129_DDA</strain>
        <tissue evidence="1">Liver</tissue>
    </source>
</reference>
<comment type="caution">
    <text evidence="1">The sequence shown here is derived from an EMBL/GenBank/DDBJ whole genome shotgun (WGS) entry which is preliminary data.</text>
</comment>
<protein>
    <submittedName>
        <fullName evidence="1">Uncharacterized protein</fullName>
    </submittedName>
</protein>
<name>A0AAV7UQK9_PLEWA</name>
<organism evidence="1 2">
    <name type="scientific">Pleurodeles waltl</name>
    <name type="common">Iberian ribbed newt</name>
    <dbReference type="NCBI Taxonomy" id="8319"/>
    <lineage>
        <taxon>Eukaryota</taxon>
        <taxon>Metazoa</taxon>
        <taxon>Chordata</taxon>
        <taxon>Craniata</taxon>
        <taxon>Vertebrata</taxon>
        <taxon>Euteleostomi</taxon>
        <taxon>Amphibia</taxon>
        <taxon>Batrachia</taxon>
        <taxon>Caudata</taxon>
        <taxon>Salamandroidea</taxon>
        <taxon>Salamandridae</taxon>
        <taxon>Pleurodelinae</taxon>
        <taxon>Pleurodeles</taxon>
    </lineage>
</organism>
<keyword evidence="2" id="KW-1185">Reference proteome</keyword>
<gene>
    <name evidence="1" type="ORF">NDU88_006962</name>
</gene>
<evidence type="ECO:0000313" key="1">
    <source>
        <dbReference type="EMBL" id="KAJ1190224.1"/>
    </source>
</evidence>
<dbReference type="Proteomes" id="UP001066276">
    <property type="component" value="Chromosome 3_1"/>
</dbReference>
<evidence type="ECO:0000313" key="2">
    <source>
        <dbReference type="Proteomes" id="UP001066276"/>
    </source>
</evidence>
<accession>A0AAV7UQK9</accession>
<dbReference type="EMBL" id="JANPWB010000005">
    <property type="protein sequence ID" value="KAJ1190224.1"/>
    <property type="molecule type" value="Genomic_DNA"/>
</dbReference>
<dbReference type="AlphaFoldDB" id="A0AAV7UQK9"/>
<proteinExistence type="predicted"/>